<dbReference type="PANTHER" id="PTHR35525">
    <property type="entry name" value="BLL6575 PROTEIN"/>
    <property type="match status" value="1"/>
</dbReference>
<gene>
    <name evidence="2" type="ORF">B5E41_23735</name>
</gene>
<dbReference type="Pfam" id="PF07336">
    <property type="entry name" value="ABATE"/>
    <property type="match status" value="1"/>
</dbReference>
<dbReference type="AlphaFoldDB" id="A0A246DPP1"/>
<sequence>MASSIFDMRLSGGHPALELVNTVDSRRGRWGPDFLRSFDDVLAFVERLQLIDARGLASLRERAAVDPGKAEDALANLIRLRETIYTLFIAEDTDAPYPEPALSTVVEMARAGRARQTLLKSNQNFVWALPFDDLSDIFHLFAIAATDLLTKRSGRRRVRECKGDNCGWLFVDRSKGGRRRWCSEASCGVHSRVKRFRAHGDDR</sequence>
<dbReference type="InterPro" id="IPR010852">
    <property type="entry name" value="ABATE"/>
</dbReference>
<protein>
    <recommendedName>
        <fullName evidence="1">Zinc finger CGNR domain-containing protein</fullName>
    </recommendedName>
</protein>
<name>A0A246DPP1_9HYPH</name>
<organism evidence="2 3">
    <name type="scientific">Rhizobium esperanzae</name>
    <dbReference type="NCBI Taxonomy" id="1967781"/>
    <lineage>
        <taxon>Bacteria</taxon>
        <taxon>Pseudomonadati</taxon>
        <taxon>Pseudomonadota</taxon>
        <taxon>Alphaproteobacteria</taxon>
        <taxon>Hyphomicrobiales</taxon>
        <taxon>Rhizobiaceae</taxon>
        <taxon>Rhizobium/Agrobacterium group</taxon>
        <taxon>Rhizobium</taxon>
    </lineage>
</organism>
<dbReference type="Pfam" id="PF11706">
    <property type="entry name" value="zf-CGNR"/>
    <property type="match status" value="1"/>
</dbReference>
<evidence type="ECO:0000313" key="3">
    <source>
        <dbReference type="Proteomes" id="UP000197269"/>
    </source>
</evidence>
<comment type="caution">
    <text evidence="2">The sequence shown here is derived from an EMBL/GenBank/DDBJ whole genome shotgun (WGS) entry which is preliminary data.</text>
</comment>
<proteinExistence type="predicted"/>
<dbReference type="RefSeq" id="WP_088396319.1">
    <property type="nucleotide sequence ID" value="NZ_MXPU01000018.1"/>
</dbReference>
<evidence type="ECO:0000313" key="2">
    <source>
        <dbReference type="EMBL" id="OWO92256.1"/>
    </source>
</evidence>
<reference evidence="2 3" key="1">
    <citation type="submission" date="2017-03" db="EMBL/GenBank/DDBJ databases">
        <title>Genome of strain Rhizobium sp. CNPSo 668.</title>
        <authorList>
            <person name="Ribeiro R."/>
        </authorList>
    </citation>
    <scope>NUCLEOTIDE SEQUENCE [LARGE SCALE GENOMIC DNA]</scope>
    <source>
        <strain evidence="2 3">CNPSo 668</strain>
    </source>
</reference>
<dbReference type="SUPFAM" id="SSF160904">
    <property type="entry name" value="Jann2411-like"/>
    <property type="match status" value="1"/>
</dbReference>
<dbReference type="Gene3D" id="1.10.3300.10">
    <property type="entry name" value="Jann2411-like domain"/>
    <property type="match status" value="1"/>
</dbReference>
<dbReference type="PANTHER" id="PTHR35525:SF3">
    <property type="entry name" value="BLL6575 PROTEIN"/>
    <property type="match status" value="1"/>
</dbReference>
<dbReference type="InterPro" id="IPR021005">
    <property type="entry name" value="Znf_CGNR"/>
</dbReference>
<feature type="domain" description="Zinc finger CGNR" evidence="1">
    <location>
        <begin position="157"/>
        <end position="198"/>
    </location>
</feature>
<dbReference type="InterPro" id="IPR023286">
    <property type="entry name" value="ABATE_dom_sf"/>
</dbReference>
<dbReference type="EMBL" id="MXPU01000018">
    <property type="protein sequence ID" value="OWO92256.1"/>
    <property type="molecule type" value="Genomic_DNA"/>
</dbReference>
<accession>A0A246DPP1</accession>
<dbReference type="Proteomes" id="UP000197269">
    <property type="component" value="Unassembled WGS sequence"/>
</dbReference>
<evidence type="ECO:0000259" key="1">
    <source>
        <dbReference type="Pfam" id="PF11706"/>
    </source>
</evidence>